<dbReference type="SUPFAM" id="SSF103473">
    <property type="entry name" value="MFS general substrate transporter"/>
    <property type="match status" value="1"/>
</dbReference>
<dbReference type="RefSeq" id="WP_154309190.1">
    <property type="nucleotide sequence ID" value="NZ_WKKI01000043.1"/>
</dbReference>
<feature type="transmembrane region" description="Helical" evidence="6">
    <location>
        <begin position="316"/>
        <end position="334"/>
    </location>
</feature>
<feature type="domain" description="Major facilitator superfamily (MFS) profile" evidence="7">
    <location>
        <begin position="23"/>
        <end position="445"/>
    </location>
</feature>
<evidence type="ECO:0000256" key="2">
    <source>
        <dbReference type="ARBA" id="ARBA00022448"/>
    </source>
</evidence>
<evidence type="ECO:0000313" key="9">
    <source>
        <dbReference type="Proteomes" id="UP000448867"/>
    </source>
</evidence>
<dbReference type="Gene3D" id="1.20.1250.20">
    <property type="entry name" value="MFS general substrate transporter like domains"/>
    <property type="match status" value="2"/>
</dbReference>
<dbReference type="PANTHER" id="PTHR11328:SF24">
    <property type="entry name" value="MAJOR FACILITATOR SUPERFAMILY (MFS) PROFILE DOMAIN-CONTAINING PROTEIN"/>
    <property type="match status" value="1"/>
</dbReference>
<evidence type="ECO:0000259" key="7">
    <source>
        <dbReference type="PROSITE" id="PS50850"/>
    </source>
</evidence>
<keyword evidence="3 6" id="KW-0812">Transmembrane</keyword>
<dbReference type="GO" id="GO:0015293">
    <property type="term" value="F:symporter activity"/>
    <property type="evidence" value="ECO:0007669"/>
    <property type="project" value="InterPro"/>
</dbReference>
<sequence>MREAQTVEKETSTAAESSGSVKVSALEKVGYASGDLACNLIYATVSTYLLFFYTDVFGISAAAAGTMFLVVRIFDAINDPMIGSLVDRTNTKYGRFRPYLLYSAVPFAILAVLCFTTPDFNDWGKLVYAYITYTALTVVYTFINVPYGALTSAITRDNDEVVKLTSVRMIFANIGGLIVSFSVPFLSSYIGNITNNTALGWQITMGILGVFGTLLILFTFKTTKERVQVVQTDYKIKPTDIFEQLRVNRPLVVLSIFFIIIFGVNSIINSVGIYYVTYNMDSPELVKWYGLIGTLPAFAILPFIPWLNKKLGKKKLLYISLAVTIVGLLGILLIPPTMIAAILIARLVAAAGALTAGGFMWALIPETIEYGEFKTGKRMGGLIYAIVGFFFKFGMALGGIIPGLVLTQFGYVANQVQTQTSLTGILITTTVVPIILLILAMIDIKFYNLDDETYDKVVRELENRQKINRQLEKGEIY</sequence>
<feature type="transmembrane region" description="Helical" evidence="6">
    <location>
        <begin position="288"/>
        <end position="307"/>
    </location>
</feature>
<dbReference type="Pfam" id="PF13347">
    <property type="entry name" value="MFS_2"/>
    <property type="match status" value="1"/>
</dbReference>
<dbReference type="GO" id="GO:0005886">
    <property type="term" value="C:plasma membrane"/>
    <property type="evidence" value="ECO:0007669"/>
    <property type="project" value="UniProtKB-SubCell"/>
</dbReference>
<dbReference type="InterPro" id="IPR020846">
    <property type="entry name" value="MFS_dom"/>
</dbReference>
<feature type="transmembrane region" description="Helical" evidence="6">
    <location>
        <begin position="251"/>
        <end position="276"/>
    </location>
</feature>
<dbReference type="InterPro" id="IPR001927">
    <property type="entry name" value="Na/Gal_symport"/>
</dbReference>
<evidence type="ECO:0000256" key="1">
    <source>
        <dbReference type="ARBA" id="ARBA00004651"/>
    </source>
</evidence>
<dbReference type="EMBL" id="WKKI01000043">
    <property type="protein sequence ID" value="MRX73727.1"/>
    <property type="molecule type" value="Genomic_DNA"/>
</dbReference>
<organism evidence="8 9">
    <name type="scientific">Metabacillus lacus</name>
    <dbReference type="NCBI Taxonomy" id="1983721"/>
    <lineage>
        <taxon>Bacteria</taxon>
        <taxon>Bacillati</taxon>
        <taxon>Bacillota</taxon>
        <taxon>Bacilli</taxon>
        <taxon>Bacillales</taxon>
        <taxon>Bacillaceae</taxon>
        <taxon>Metabacillus</taxon>
    </lineage>
</organism>
<accession>A0A7X2J1F5</accession>
<evidence type="ECO:0000313" key="8">
    <source>
        <dbReference type="EMBL" id="MRX73727.1"/>
    </source>
</evidence>
<dbReference type="AlphaFoldDB" id="A0A7X2J1F5"/>
<feature type="transmembrane region" description="Helical" evidence="6">
    <location>
        <begin position="99"/>
        <end position="118"/>
    </location>
</feature>
<feature type="transmembrane region" description="Helical" evidence="6">
    <location>
        <begin position="170"/>
        <end position="187"/>
    </location>
</feature>
<feature type="transmembrane region" description="Helical" evidence="6">
    <location>
        <begin position="56"/>
        <end position="78"/>
    </location>
</feature>
<name>A0A7X2J1F5_9BACI</name>
<protein>
    <submittedName>
        <fullName evidence="8">MFS transporter</fullName>
    </submittedName>
</protein>
<comment type="caution">
    <text evidence="8">The sequence shown here is derived from an EMBL/GenBank/DDBJ whole genome shotgun (WGS) entry which is preliminary data.</text>
</comment>
<dbReference type="InterPro" id="IPR036259">
    <property type="entry name" value="MFS_trans_sf"/>
</dbReference>
<evidence type="ECO:0000256" key="3">
    <source>
        <dbReference type="ARBA" id="ARBA00022692"/>
    </source>
</evidence>
<keyword evidence="9" id="KW-1185">Reference proteome</keyword>
<comment type="subcellular location">
    <subcellularLocation>
        <location evidence="1">Cell membrane</location>
        <topology evidence="1">Multi-pass membrane protein</topology>
    </subcellularLocation>
</comment>
<dbReference type="PROSITE" id="PS50850">
    <property type="entry name" value="MFS"/>
    <property type="match status" value="1"/>
</dbReference>
<dbReference type="PANTHER" id="PTHR11328">
    <property type="entry name" value="MAJOR FACILITATOR SUPERFAMILY DOMAIN-CONTAINING PROTEIN"/>
    <property type="match status" value="1"/>
</dbReference>
<feature type="transmembrane region" description="Helical" evidence="6">
    <location>
        <begin position="199"/>
        <end position="220"/>
    </location>
</feature>
<feature type="transmembrane region" description="Helical" evidence="6">
    <location>
        <begin position="340"/>
        <end position="362"/>
    </location>
</feature>
<dbReference type="GO" id="GO:0006814">
    <property type="term" value="P:sodium ion transport"/>
    <property type="evidence" value="ECO:0007669"/>
    <property type="project" value="InterPro"/>
</dbReference>
<dbReference type="InterPro" id="IPR039672">
    <property type="entry name" value="MFS_2"/>
</dbReference>
<evidence type="ECO:0000256" key="5">
    <source>
        <dbReference type="ARBA" id="ARBA00023136"/>
    </source>
</evidence>
<gene>
    <name evidence="8" type="ORF">GJU40_16420</name>
</gene>
<reference evidence="8 9" key="1">
    <citation type="submission" date="2019-11" db="EMBL/GenBank/DDBJ databases">
        <title>Bacillus lacus genome.</title>
        <authorList>
            <person name="Allen C.J."/>
            <person name="Newman J.D."/>
        </authorList>
    </citation>
    <scope>NUCLEOTIDE SEQUENCE [LARGE SCALE GENOMIC DNA]</scope>
    <source>
        <strain evidence="8 9">KCTC 33946</strain>
    </source>
</reference>
<evidence type="ECO:0000256" key="4">
    <source>
        <dbReference type="ARBA" id="ARBA00022989"/>
    </source>
</evidence>
<dbReference type="Proteomes" id="UP000448867">
    <property type="component" value="Unassembled WGS sequence"/>
</dbReference>
<dbReference type="OrthoDB" id="9764596at2"/>
<keyword evidence="4 6" id="KW-1133">Transmembrane helix</keyword>
<dbReference type="NCBIfam" id="TIGR00792">
    <property type="entry name" value="gph"/>
    <property type="match status" value="1"/>
</dbReference>
<keyword evidence="5 6" id="KW-0472">Membrane</keyword>
<feature type="transmembrane region" description="Helical" evidence="6">
    <location>
        <begin position="130"/>
        <end position="150"/>
    </location>
</feature>
<feature type="transmembrane region" description="Helical" evidence="6">
    <location>
        <begin position="421"/>
        <end position="442"/>
    </location>
</feature>
<keyword evidence="2" id="KW-0813">Transport</keyword>
<feature type="transmembrane region" description="Helical" evidence="6">
    <location>
        <begin position="382"/>
        <end position="401"/>
    </location>
</feature>
<dbReference type="GO" id="GO:0008643">
    <property type="term" value="P:carbohydrate transport"/>
    <property type="evidence" value="ECO:0007669"/>
    <property type="project" value="InterPro"/>
</dbReference>
<proteinExistence type="predicted"/>
<dbReference type="CDD" id="cd17332">
    <property type="entry name" value="MFS_MelB_like"/>
    <property type="match status" value="1"/>
</dbReference>
<evidence type="ECO:0000256" key="6">
    <source>
        <dbReference type="SAM" id="Phobius"/>
    </source>
</evidence>